<evidence type="ECO:0000313" key="4">
    <source>
        <dbReference type="EMBL" id="GFS12832.1"/>
    </source>
</evidence>
<reference evidence="4 5" key="1">
    <citation type="journal article" date="2021" name="Elife">
        <title>Chloroplast acquisition without the gene transfer in kleptoplastic sea slugs, Plakobranchus ocellatus.</title>
        <authorList>
            <person name="Maeda T."/>
            <person name="Takahashi S."/>
            <person name="Yoshida T."/>
            <person name="Shimamura S."/>
            <person name="Takaki Y."/>
            <person name="Nagai Y."/>
            <person name="Toyoda A."/>
            <person name="Suzuki Y."/>
            <person name="Arimoto A."/>
            <person name="Ishii H."/>
            <person name="Satoh N."/>
            <person name="Nishiyama T."/>
            <person name="Hasebe M."/>
            <person name="Maruyama T."/>
            <person name="Minagawa J."/>
            <person name="Obokata J."/>
            <person name="Shigenobu S."/>
        </authorList>
    </citation>
    <scope>NUCLEOTIDE SEQUENCE [LARGE SCALE GENOMIC DNA]</scope>
</reference>
<feature type="domain" description="MD-2-related lipid-recognition" evidence="3">
    <location>
        <begin position="51"/>
        <end position="196"/>
    </location>
</feature>
<dbReference type="InterPro" id="IPR028996">
    <property type="entry name" value="GM2-AP"/>
</dbReference>
<dbReference type="InterPro" id="IPR003172">
    <property type="entry name" value="ML_dom"/>
</dbReference>
<dbReference type="Pfam" id="PF02221">
    <property type="entry name" value="E1_DerP2_DerF2"/>
    <property type="match status" value="1"/>
</dbReference>
<organism evidence="4 5">
    <name type="scientific">Elysia marginata</name>
    <dbReference type="NCBI Taxonomy" id="1093978"/>
    <lineage>
        <taxon>Eukaryota</taxon>
        <taxon>Metazoa</taxon>
        <taxon>Spiralia</taxon>
        <taxon>Lophotrochozoa</taxon>
        <taxon>Mollusca</taxon>
        <taxon>Gastropoda</taxon>
        <taxon>Heterobranchia</taxon>
        <taxon>Euthyneura</taxon>
        <taxon>Panpulmonata</taxon>
        <taxon>Sacoglossa</taxon>
        <taxon>Placobranchoidea</taxon>
        <taxon>Plakobranchidae</taxon>
        <taxon>Elysia</taxon>
    </lineage>
</organism>
<proteinExistence type="predicted"/>
<name>A0AAV4IU81_9GAST</name>
<evidence type="ECO:0000256" key="1">
    <source>
        <dbReference type="ARBA" id="ARBA00022729"/>
    </source>
</evidence>
<dbReference type="GO" id="GO:0009898">
    <property type="term" value="C:cytoplasmic side of plasma membrane"/>
    <property type="evidence" value="ECO:0007669"/>
    <property type="project" value="TreeGrafter"/>
</dbReference>
<dbReference type="PANTHER" id="PTHR17357:SF0">
    <property type="entry name" value="GANGLIOSIDE GM2 ACTIVATOR"/>
    <property type="match status" value="1"/>
</dbReference>
<dbReference type="Gene3D" id="2.70.220.10">
    <property type="entry name" value="Ganglioside GM2 activator"/>
    <property type="match status" value="1"/>
</dbReference>
<dbReference type="PANTHER" id="PTHR17357">
    <property type="entry name" value="GM2 GANGLIOSIDE ACTIVATOR PROTEIN"/>
    <property type="match status" value="1"/>
</dbReference>
<keyword evidence="1 2" id="KW-0732">Signal</keyword>
<dbReference type="AlphaFoldDB" id="A0AAV4IU81"/>
<dbReference type="Proteomes" id="UP000762676">
    <property type="component" value="Unassembled WGS sequence"/>
</dbReference>
<evidence type="ECO:0000259" key="3">
    <source>
        <dbReference type="SMART" id="SM00737"/>
    </source>
</evidence>
<dbReference type="EMBL" id="BMAT01009742">
    <property type="protein sequence ID" value="GFS12832.1"/>
    <property type="molecule type" value="Genomic_DNA"/>
</dbReference>
<comment type="caution">
    <text evidence="4">The sequence shown here is derived from an EMBL/GenBank/DDBJ whole genome shotgun (WGS) entry which is preliminary data.</text>
</comment>
<dbReference type="GO" id="GO:0008047">
    <property type="term" value="F:enzyme activator activity"/>
    <property type="evidence" value="ECO:0007669"/>
    <property type="project" value="InterPro"/>
</dbReference>
<dbReference type="SMART" id="SM00737">
    <property type="entry name" value="ML"/>
    <property type="match status" value="1"/>
</dbReference>
<evidence type="ECO:0000256" key="2">
    <source>
        <dbReference type="SAM" id="SignalP"/>
    </source>
</evidence>
<dbReference type="GO" id="GO:0006689">
    <property type="term" value="P:ganglioside catabolic process"/>
    <property type="evidence" value="ECO:0007669"/>
    <property type="project" value="InterPro"/>
</dbReference>
<dbReference type="InterPro" id="IPR036846">
    <property type="entry name" value="GM2-AP_sf"/>
</dbReference>
<dbReference type="GO" id="GO:0005319">
    <property type="term" value="F:lipid transporter activity"/>
    <property type="evidence" value="ECO:0007669"/>
    <property type="project" value="TreeGrafter"/>
</dbReference>
<evidence type="ECO:0000313" key="5">
    <source>
        <dbReference type="Proteomes" id="UP000762676"/>
    </source>
</evidence>
<feature type="chain" id="PRO_5043405481" evidence="2">
    <location>
        <begin position="22"/>
        <end position="199"/>
    </location>
</feature>
<accession>A0AAV4IU81</accession>
<sequence>MDRKVMFYVLIFLCVGLNVAAVDSLYTIQDIVQFNVEESKVGHGQANNFQYNNCGHPESDVFNLTSLAVSPDPIQLPGTVTISAGMKFRVAGASPIKMEVAFYKKLGESWLKIPCVAEVGSCTYGDICDILDLIPVCPQQLVQAHIPCKCPFAQGTYTLPESKFFVPLPLVPGGDYRIKSVFTNDHSPGACIELLFSIN</sequence>
<feature type="signal peptide" evidence="2">
    <location>
        <begin position="1"/>
        <end position="21"/>
    </location>
</feature>
<dbReference type="SUPFAM" id="SSF63707">
    <property type="entry name" value="Ganglioside M2 (gm2) activator"/>
    <property type="match status" value="1"/>
</dbReference>
<keyword evidence="5" id="KW-1185">Reference proteome</keyword>
<gene>
    <name evidence="4" type="ORF">ElyMa_004868400</name>
</gene>
<protein>
    <submittedName>
        <fullName evidence="4">Ganglioside GM2 activator</fullName>
    </submittedName>
</protein>